<accession>A0AA50DMN7</accession>
<dbReference type="Pfam" id="PF00107">
    <property type="entry name" value="ADH_zinc_N"/>
    <property type="match status" value="1"/>
</dbReference>
<keyword evidence="4" id="KW-0862">Zinc</keyword>
<dbReference type="SUPFAM" id="SSF51735">
    <property type="entry name" value="NAD(P)-binding Rossmann-fold domains"/>
    <property type="match status" value="1"/>
</dbReference>
<evidence type="ECO:0000256" key="3">
    <source>
        <dbReference type="ARBA" id="ARBA00022723"/>
    </source>
</evidence>
<evidence type="ECO:0000256" key="2">
    <source>
        <dbReference type="ARBA" id="ARBA00008072"/>
    </source>
</evidence>
<evidence type="ECO:0000313" key="9">
    <source>
        <dbReference type="Proteomes" id="UP001228139"/>
    </source>
</evidence>
<dbReference type="GO" id="GO:0046872">
    <property type="term" value="F:metal ion binding"/>
    <property type="evidence" value="ECO:0007669"/>
    <property type="project" value="UniProtKB-KW"/>
</dbReference>
<dbReference type="InterPro" id="IPR011032">
    <property type="entry name" value="GroES-like_sf"/>
</dbReference>
<dbReference type="EMBL" id="CP132353">
    <property type="protein sequence ID" value="WLS80779.1"/>
    <property type="molecule type" value="Genomic_DNA"/>
</dbReference>
<evidence type="ECO:0000256" key="1">
    <source>
        <dbReference type="ARBA" id="ARBA00001947"/>
    </source>
</evidence>
<dbReference type="GO" id="GO:0050572">
    <property type="term" value="F:L-idonate 5-dehydrogenase [NAD(P)+] activity"/>
    <property type="evidence" value="ECO:0007669"/>
    <property type="project" value="UniProtKB-EC"/>
</dbReference>
<dbReference type="Gene3D" id="3.90.180.10">
    <property type="entry name" value="Medium-chain alcohol dehydrogenases, catalytic domain"/>
    <property type="match status" value="1"/>
</dbReference>
<dbReference type="PANTHER" id="PTHR43161:SF9">
    <property type="entry name" value="SORBITOL DEHYDROGENASE"/>
    <property type="match status" value="1"/>
</dbReference>
<evidence type="ECO:0000259" key="6">
    <source>
        <dbReference type="Pfam" id="PF00107"/>
    </source>
</evidence>
<evidence type="ECO:0000259" key="7">
    <source>
        <dbReference type="Pfam" id="PF08240"/>
    </source>
</evidence>
<comment type="cofactor">
    <cofactor evidence="1">
        <name>Zn(2+)</name>
        <dbReference type="ChEBI" id="CHEBI:29105"/>
    </cofactor>
</comment>
<dbReference type="AlphaFoldDB" id="A0AA50DMN7"/>
<keyword evidence="9" id="KW-1185">Reference proteome</keyword>
<dbReference type="NCBIfam" id="NF007375">
    <property type="entry name" value="PRK09880.1"/>
    <property type="match status" value="1"/>
</dbReference>
<sequence>MKQKEVTAIVVSAALEVSNQPRTLEYSEDRVLVEVERGGICGSDIHYYQHGRAGMSVLKEPMILGHEFVGKIAEAPADSTLKVGQRVAINPSSPCNHCEFCLAGKQNHCRAMKFMGSAQFFPHVQGGFASFVAVSPEQCVPYAEEADARVIAFAEPLAVAIHAVHQAGDLVGKKVLVTGSGPIGCLVIASAFAAGASEIVATDMSERCRALALEMGASKAVDPADQETTGKWQENGGYFDLCFEASGAPAAIASTVGFTRPKGRIVQLGMGAASLDFPLGLLLVKEIELAGSFRFINEFAIAVRWLESGRINPLPLLSAVFPQQEIVSALQMACDKNQAAKVQLTFN</sequence>
<reference evidence="8 9" key="1">
    <citation type="submission" date="2023-07" db="EMBL/GenBank/DDBJ databases">
        <title>Pathogenic bacteria of pear tree diseases.</title>
        <authorList>
            <person name="Zhang Z."/>
            <person name="He L."/>
            <person name="Huang R."/>
        </authorList>
    </citation>
    <scope>NUCLEOTIDE SEQUENCE [LARGE SCALE GENOMIC DNA]</scope>
    <source>
        <strain evidence="8 9">DE2</strain>
    </source>
</reference>
<dbReference type="SUPFAM" id="SSF50129">
    <property type="entry name" value="GroES-like"/>
    <property type="match status" value="1"/>
</dbReference>
<keyword evidence="3" id="KW-0479">Metal-binding</keyword>
<dbReference type="KEGG" id="epi:Q3V30_09995"/>
<dbReference type="InterPro" id="IPR036291">
    <property type="entry name" value="NAD(P)-bd_dom_sf"/>
</dbReference>
<feature type="domain" description="Alcohol dehydrogenase-like N-terminal" evidence="7">
    <location>
        <begin position="28"/>
        <end position="142"/>
    </location>
</feature>
<dbReference type="InterPro" id="IPR013154">
    <property type="entry name" value="ADH-like_N"/>
</dbReference>
<dbReference type="Pfam" id="PF08240">
    <property type="entry name" value="ADH_N"/>
    <property type="match status" value="1"/>
</dbReference>
<dbReference type="CDD" id="cd08232">
    <property type="entry name" value="idonate-5-DH"/>
    <property type="match status" value="1"/>
</dbReference>
<dbReference type="EC" id="1.1.1.264" evidence="8"/>
<name>A0AA50DMN7_9GAMM</name>
<protein>
    <submittedName>
        <fullName evidence="8">L-idonate 5-dehydrogenase</fullName>
        <ecNumber evidence="8">1.1.1.264</ecNumber>
    </submittedName>
</protein>
<keyword evidence="5 8" id="KW-0560">Oxidoreductase</keyword>
<dbReference type="RefSeq" id="WP_306212865.1">
    <property type="nucleotide sequence ID" value="NZ_CP132353.1"/>
</dbReference>
<dbReference type="PANTHER" id="PTHR43161">
    <property type="entry name" value="SORBITOL DEHYDROGENASE"/>
    <property type="match status" value="1"/>
</dbReference>
<evidence type="ECO:0000256" key="5">
    <source>
        <dbReference type="ARBA" id="ARBA00023002"/>
    </source>
</evidence>
<gene>
    <name evidence="8" type="primary">idnD</name>
    <name evidence="8" type="ORF">Q3V30_09995</name>
</gene>
<evidence type="ECO:0000256" key="4">
    <source>
        <dbReference type="ARBA" id="ARBA00022833"/>
    </source>
</evidence>
<evidence type="ECO:0000313" key="8">
    <source>
        <dbReference type="EMBL" id="WLS80779.1"/>
    </source>
</evidence>
<dbReference type="Proteomes" id="UP001228139">
    <property type="component" value="Chromosome"/>
</dbReference>
<comment type="similarity">
    <text evidence="2">Belongs to the zinc-containing alcohol dehydrogenase family.</text>
</comment>
<dbReference type="Gene3D" id="3.40.50.720">
    <property type="entry name" value="NAD(P)-binding Rossmann-like Domain"/>
    <property type="match status" value="1"/>
</dbReference>
<dbReference type="InterPro" id="IPR013149">
    <property type="entry name" value="ADH-like_C"/>
</dbReference>
<organism evidence="8 9">
    <name type="scientific">Erwinia pyri</name>
    <dbReference type="NCBI Taxonomy" id="3062598"/>
    <lineage>
        <taxon>Bacteria</taxon>
        <taxon>Pseudomonadati</taxon>
        <taxon>Pseudomonadota</taxon>
        <taxon>Gammaproteobacteria</taxon>
        <taxon>Enterobacterales</taxon>
        <taxon>Erwiniaceae</taxon>
        <taxon>Erwinia</taxon>
    </lineage>
</organism>
<feature type="domain" description="Alcohol dehydrogenase-like C-terminal" evidence="6">
    <location>
        <begin position="182"/>
        <end position="307"/>
    </location>
</feature>
<proteinExistence type="inferred from homology"/>